<dbReference type="Proteomes" id="UP001374535">
    <property type="component" value="Chromosome 11"/>
</dbReference>
<dbReference type="GO" id="GO:0006188">
    <property type="term" value="P:IMP biosynthetic process"/>
    <property type="evidence" value="ECO:0007669"/>
    <property type="project" value="InterPro"/>
</dbReference>
<organism evidence="4 5">
    <name type="scientific">Vigna mungo</name>
    <name type="common">Black gram</name>
    <name type="synonym">Phaseolus mungo</name>
    <dbReference type="NCBI Taxonomy" id="3915"/>
    <lineage>
        <taxon>Eukaryota</taxon>
        <taxon>Viridiplantae</taxon>
        <taxon>Streptophyta</taxon>
        <taxon>Embryophyta</taxon>
        <taxon>Tracheophyta</taxon>
        <taxon>Spermatophyta</taxon>
        <taxon>Magnoliopsida</taxon>
        <taxon>eudicotyledons</taxon>
        <taxon>Gunneridae</taxon>
        <taxon>Pentapetalae</taxon>
        <taxon>rosids</taxon>
        <taxon>fabids</taxon>
        <taxon>Fabales</taxon>
        <taxon>Fabaceae</taxon>
        <taxon>Papilionoideae</taxon>
        <taxon>50 kb inversion clade</taxon>
        <taxon>NPAAA clade</taxon>
        <taxon>indigoferoid/millettioid clade</taxon>
        <taxon>Phaseoleae</taxon>
        <taxon>Vigna</taxon>
    </lineage>
</organism>
<dbReference type="Gene3D" id="1.10.40.30">
    <property type="entry name" value="Fumarase/aspartase (C-terminal domain)"/>
    <property type="match status" value="1"/>
</dbReference>
<evidence type="ECO:0000259" key="3">
    <source>
        <dbReference type="Pfam" id="PF08328"/>
    </source>
</evidence>
<comment type="pathway">
    <text evidence="1">Purine metabolism; IMP biosynthesis via de novo pathway; 5-amino-1-(5-phospho-D-ribosyl)imidazole-4-carboxamide from 5-amino-1-(5-phospho-D-ribosyl)imidazole-4-carboxylate: step 2/2.</text>
</comment>
<evidence type="ECO:0000313" key="4">
    <source>
        <dbReference type="EMBL" id="WVY90934.1"/>
    </source>
</evidence>
<dbReference type="Pfam" id="PF08328">
    <property type="entry name" value="ASL_C"/>
    <property type="match status" value="1"/>
</dbReference>
<sequence length="125" mass="14514">MRETVIIDFSSFTSQVTNMFTESLEEFHVDDIDNKFENYRKTLEVMRRYDVPEPYEKLKELTRGKAVNKESIRVFIEGLDIPEEAKTNLLKLTPDTYIGAAVELARTVENVVVNIVNRSNIQNIQ</sequence>
<evidence type="ECO:0000256" key="1">
    <source>
        <dbReference type="ARBA" id="ARBA00004706"/>
    </source>
</evidence>
<keyword evidence="5" id="KW-1185">Reference proteome</keyword>
<feature type="domain" description="Adenylosuccinate lyase PurB C-terminal" evidence="3">
    <location>
        <begin position="44"/>
        <end position="98"/>
    </location>
</feature>
<dbReference type="InterPro" id="IPR047136">
    <property type="entry name" value="PurB_bact"/>
</dbReference>
<comment type="pathway">
    <text evidence="2">Purine metabolism; AMP biosynthesis via de novo pathway; AMP from IMP: step 2/2.</text>
</comment>
<dbReference type="AlphaFoldDB" id="A0AAQ3MH72"/>
<accession>A0AAQ3MH72</accession>
<dbReference type="PANTHER" id="PTHR43411">
    <property type="entry name" value="ADENYLOSUCCINATE LYASE"/>
    <property type="match status" value="1"/>
</dbReference>
<name>A0AAQ3MH72_VIGMU</name>
<proteinExistence type="predicted"/>
<gene>
    <name evidence="4" type="ORF">V8G54_036448</name>
</gene>
<protein>
    <recommendedName>
        <fullName evidence="3">Adenylosuccinate lyase PurB C-terminal domain-containing protein</fullName>
    </recommendedName>
</protein>
<dbReference type="GO" id="GO:0004018">
    <property type="term" value="F:N6-(1,2-dicarboxyethyl)AMP AMP-lyase (fumarate-forming) activity"/>
    <property type="evidence" value="ECO:0007669"/>
    <property type="project" value="InterPro"/>
</dbReference>
<dbReference type="InterPro" id="IPR013539">
    <property type="entry name" value="PurB_C"/>
</dbReference>
<dbReference type="EMBL" id="CP144690">
    <property type="protein sequence ID" value="WVY90934.1"/>
    <property type="molecule type" value="Genomic_DNA"/>
</dbReference>
<evidence type="ECO:0000256" key="2">
    <source>
        <dbReference type="ARBA" id="ARBA00004734"/>
    </source>
</evidence>
<evidence type="ECO:0000313" key="5">
    <source>
        <dbReference type="Proteomes" id="UP001374535"/>
    </source>
</evidence>
<reference evidence="4 5" key="1">
    <citation type="journal article" date="2023" name="Life. Sci Alliance">
        <title>Evolutionary insights into 3D genome organization and epigenetic landscape of Vigna mungo.</title>
        <authorList>
            <person name="Junaid A."/>
            <person name="Singh B."/>
            <person name="Bhatia S."/>
        </authorList>
    </citation>
    <scope>NUCLEOTIDE SEQUENCE [LARGE SCALE GENOMIC DNA]</scope>
    <source>
        <strain evidence="4">Urdbean</strain>
    </source>
</reference>
<dbReference type="PANTHER" id="PTHR43411:SF1">
    <property type="entry name" value="ADENYLOSUCCINATE LYASE"/>
    <property type="match status" value="1"/>
</dbReference>